<dbReference type="InterPro" id="IPR010255">
    <property type="entry name" value="Haem_peroxidase_sf"/>
</dbReference>
<keyword evidence="4 7" id="KW-0732">Signal</keyword>
<reference evidence="9" key="1">
    <citation type="submission" date="2025-08" db="UniProtKB">
        <authorList>
            <consortium name="RefSeq"/>
        </authorList>
    </citation>
    <scope>IDENTIFICATION</scope>
    <source>
        <tissue evidence="9">Whole organism</tissue>
    </source>
</reference>
<dbReference type="KEGG" id="hazt:108669626"/>
<proteinExistence type="predicted"/>
<keyword evidence="6" id="KW-0479">Metal-binding</keyword>
<dbReference type="Proteomes" id="UP000694843">
    <property type="component" value="Unplaced"/>
</dbReference>
<dbReference type="PANTHER" id="PTHR11475:SF4">
    <property type="entry name" value="CHORION PEROXIDASE"/>
    <property type="match status" value="1"/>
</dbReference>
<dbReference type="Pfam" id="PF03098">
    <property type="entry name" value="An_peroxidase"/>
    <property type="match status" value="1"/>
</dbReference>
<organism evidence="8 9">
    <name type="scientific">Hyalella azteca</name>
    <name type="common">Amphipod</name>
    <dbReference type="NCBI Taxonomy" id="294128"/>
    <lineage>
        <taxon>Eukaryota</taxon>
        <taxon>Metazoa</taxon>
        <taxon>Ecdysozoa</taxon>
        <taxon>Arthropoda</taxon>
        <taxon>Crustacea</taxon>
        <taxon>Multicrustacea</taxon>
        <taxon>Malacostraca</taxon>
        <taxon>Eumalacostraca</taxon>
        <taxon>Peracarida</taxon>
        <taxon>Amphipoda</taxon>
        <taxon>Senticaudata</taxon>
        <taxon>Talitrida</taxon>
        <taxon>Talitroidea</taxon>
        <taxon>Hyalellidae</taxon>
        <taxon>Hyalella</taxon>
    </lineage>
</organism>
<keyword evidence="3 9" id="KW-0560">Oxidoreductase</keyword>
<dbReference type="CDD" id="cd09823">
    <property type="entry name" value="peroxinectin_like"/>
    <property type="match status" value="1"/>
</dbReference>
<dbReference type="GO" id="GO:0046872">
    <property type="term" value="F:metal ion binding"/>
    <property type="evidence" value="ECO:0007669"/>
    <property type="project" value="UniProtKB-KW"/>
</dbReference>
<name>A0A8B7NFU4_HYAAZ</name>
<dbReference type="InterPro" id="IPR019791">
    <property type="entry name" value="Haem_peroxidase_animal"/>
</dbReference>
<dbReference type="SUPFAM" id="SSF48113">
    <property type="entry name" value="Heme-dependent peroxidases"/>
    <property type="match status" value="1"/>
</dbReference>
<protein>
    <submittedName>
        <fullName evidence="9">Peroxidase</fullName>
    </submittedName>
</protein>
<keyword evidence="6" id="KW-0349">Heme</keyword>
<evidence type="ECO:0000256" key="6">
    <source>
        <dbReference type="PIRSR" id="PIRSR619791-2"/>
    </source>
</evidence>
<dbReference type="OMA" id="IQCPAHV"/>
<evidence type="ECO:0000256" key="2">
    <source>
        <dbReference type="ARBA" id="ARBA00022525"/>
    </source>
</evidence>
<feature type="signal peptide" evidence="7">
    <location>
        <begin position="1"/>
        <end position="22"/>
    </location>
</feature>
<dbReference type="PRINTS" id="PR00457">
    <property type="entry name" value="ANPEROXIDASE"/>
</dbReference>
<comment type="subcellular location">
    <subcellularLocation>
        <location evidence="1">Secreted</location>
    </subcellularLocation>
</comment>
<evidence type="ECO:0000313" key="9">
    <source>
        <dbReference type="RefSeq" id="XP_018012493.1"/>
    </source>
</evidence>
<feature type="chain" id="PRO_5034810905" evidence="7">
    <location>
        <begin position="23"/>
        <end position="834"/>
    </location>
</feature>
<dbReference type="RefSeq" id="XP_018012493.1">
    <property type="nucleotide sequence ID" value="XM_018157004.2"/>
</dbReference>
<dbReference type="GO" id="GO:0004601">
    <property type="term" value="F:peroxidase activity"/>
    <property type="evidence" value="ECO:0007669"/>
    <property type="project" value="UniProtKB-KW"/>
</dbReference>
<gene>
    <name evidence="9" type="primary">LOC108669626</name>
</gene>
<sequence>MRKYRIFWVLLAAFLTLQRSSAEPGPEVLAEQQGSADPGPLVVAEDESCKSKVNDSELPIHRAIRQISFPGISEGGRRPGRPQGGGAAPVGQCGNCVPIVACAPLLEQVSTTCQLPDAGLGVCCPVLPKPSVGQGDNRLFTLRRQQVQMRNLSPHEVNSACQKGLSFLGQVTDLESQLIANNLVLPVDTPAHGHLKFFRVTRTARQADLAAQQVNQASRSLLNEFRLSPAQGTHGLRQFPVRNSILADNCPRAPPCNPRAKYRSIDGTCNNLENPLYGKSETSFQRVMPPVYGDGVSSPRTRSVTGSELPLERVVASNILVDRDDPDREFTLSVMQWAQWIDHDLTHAPFASLPNGRGIDCCPNGREATGPQRHPQCWPIRIPRDDPFYAPRGRSCMNFIRSMLGLDQECAFGYAEQMNQVTHWLDGSNIYGSTIDQSQRLRMNQAGLMRLSNGGLLPLDPRSGGDCEARQRGALCYHAGDSRVNEQPGLTAIHTLFHREHNRVARGLQQMHPGWSDEALFQEARRIVVAEVQHIIFNEWLPIIVGQNFMQSFGLNPLRTGYSFDYNFNINPNMNNEFATSAFRFGHSLVQGIINLYDANGRISTIRMREHFNSPHIFQTVPGVIDMFSRSFTQQAIQKFDSFVTNDLTNHLFQTPQQNFGMDLMSLNLHRGRDHGVAPYNAIREVCGLPRARDFAGFNDQIPSDIVARLSQIYAHPDDVDFFVGGMSEKPVSGGLLGWTFLCVVGDQFARAKKGDRFFYDVGGQPGSFSEVQLQEIRKASWARILCDNSDNLDGVQPLAFRLPNQSFNSPRSCRGNAIPRVDLRAWANEIPQA</sequence>
<dbReference type="AlphaFoldDB" id="A0A8B7NFU4"/>
<feature type="binding site" description="axial binding residue" evidence="6">
    <location>
        <position position="587"/>
    </location>
    <ligand>
        <name>heme b</name>
        <dbReference type="ChEBI" id="CHEBI:60344"/>
    </ligand>
    <ligandPart>
        <name>Fe</name>
        <dbReference type="ChEBI" id="CHEBI:18248"/>
    </ligandPart>
</feature>
<dbReference type="PANTHER" id="PTHR11475">
    <property type="entry name" value="OXIDASE/PEROXIDASE"/>
    <property type="match status" value="1"/>
</dbReference>
<evidence type="ECO:0000313" key="8">
    <source>
        <dbReference type="Proteomes" id="UP000694843"/>
    </source>
</evidence>
<evidence type="ECO:0000256" key="3">
    <source>
        <dbReference type="ARBA" id="ARBA00022559"/>
    </source>
</evidence>
<dbReference type="GO" id="GO:0020037">
    <property type="term" value="F:heme binding"/>
    <property type="evidence" value="ECO:0007669"/>
    <property type="project" value="InterPro"/>
</dbReference>
<evidence type="ECO:0000256" key="1">
    <source>
        <dbReference type="ARBA" id="ARBA00004613"/>
    </source>
</evidence>
<dbReference type="InterPro" id="IPR037120">
    <property type="entry name" value="Haem_peroxidase_sf_animal"/>
</dbReference>
<evidence type="ECO:0000256" key="5">
    <source>
        <dbReference type="ARBA" id="ARBA00023180"/>
    </source>
</evidence>
<dbReference type="GO" id="GO:0006979">
    <property type="term" value="P:response to oxidative stress"/>
    <property type="evidence" value="ECO:0007669"/>
    <property type="project" value="InterPro"/>
</dbReference>
<keyword evidence="8" id="KW-1185">Reference proteome</keyword>
<dbReference type="OrthoDB" id="823504at2759"/>
<evidence type="ECO:0000256" key="7">
    <source>
        <dbReference type="SAM" id="SignalP"/>
    </source>
</evidence>
<keyword evidence="5" id="KW-0325">Glycoprotein</keyword>
<keyword evidence="6" id="KW-0408">Iron</keyword>
<accession>A0A8B7NFU4</accession>
<evidence type="ECO:0000256" key="4">
    <source>
        <dbReference type="ARBA" id="ARBA00022729"/>
    </source>
</evidence>
<keyword evidence="2" id="KW-0964">Secreted</keyword>
<keyword evidence="3 9" id="KW-0575">Peroxidase</keyword>
<dbReference type="GO" id="GO:0005576">
    <property type="term" value="C:extracellular region"/>
    <property type="evidence" value="ECO:0007669"/>
    <property type="project" value="UniProtKB-SubCell"/>
</dbReference>
<dbReference type="Gene3D" id="1.10.640.10">
    <property type="entry name" value="Haem peroxidase domain superfamily, animal type"/>
    <property type="match status" value="1"/>
</dbReference>
<dbReference type="FunFam" id="1.10.640.10:FF:000003">
    <property type="entry name" value="chorion peroxidase"/>
    <property type="match status" value="1"/>
</dbReference>
<dbReference type="GeneID" id="108669626"/>
<dbReference type="PROSITE" id="PS50292">
    <property type="entry name" value="PEROXIDASE_3"/>
    <property type="match status" value="1"/>
</dbReference>